<feature type="compositionally biased region" description="Basic and acidic residues" evidence="1">
    <location>
        <begin position="243"/>
        <end position="254"/>
    </location>
</feature>
<dbReference type="EMBL" id="BAAAZC010000015">
    <property type="protein sequence ID" value="GAA3970973.1"/>
    <property type="molecule type" value="Genomic_DNA"/>
</dbReference>
<feature type="compositionally biased region" description="Basic and acidic residues" evidence="1">
    <location>
        <begin position="119"/>
        <end position="131"/>
    </location>
</feature>
<comment type="caution">
    <text evidence="2">The sequence shown here is derived from an EMBL/GenBank/DDBJ whole genome shotgun (WGS) entry which is preliminary data.</text>
</comment>
<organism evidence="2 3">
    <name type="scientific">Mucilaginibacter dorajii</name>
    <dbReference type="NCBI Taxonomy" id="692994"/>
    <lineage>
        <taxon>Bacteria</taxon>
        <taxon>Pseudomonadati</taxon>
        <taxon>Bacteroidota</taxon>
        <taxon>Sphingobacteriia</taxon>
        <taxon>Sphingobacteriales</taxon>
        <taxon>Sphingobacteriaceae</taxon>
        <taxon>Mucilaginibacter</taxon>
    </lineage>
</organism>
<protein>
    <submittedName>
        <fullName evidence="2">Uncharacterized protein</fullName>
    </submittedName>
</protein>
<keyword evidence="3" id="KW-1185">Reference proteome</keyword>
<evidence type="ECO:0000313" key="3">
    <source>
        <dbReference type="Proteomes" id="UP001500742"/>
    </source>
</evidence>
<gene>
    <name evidence="2" type="ORF">GCM10022210_20220</name>
</gene>
<feature type="compositionally biased region" description="Low complexity" evidence="1">
    <location>
        <begin position="206"/>
        <end position="220"/>
    </location>
</feature>
<feature type="region of interest" description="Disordered" evidence="1">
    <location>
        <begin position="113"/>
        <end position="220"/>
    </location>
</feature>
<accession>A0ABP7PTG7</accession>
<name>A0ABP7PTG7_9SPHI</name>
<evidence type="ECO:0000256" key="1">
    <source>
        <dbReference type="SAM" id="MobiDB-lite"/>
    </source>
</evidence>
<feature type="region of interest" description="Disordered" evidence="1">
    <location>
        <begin position="243"/>
        <end position="286"/>
    </location>
</feature>
<feature type="compositionally biased region" description="Basic and acidic residues" evidence="1">
    <location>
        <begin position="157"/>
        <end position="175"/>
    </location>
</feature>
<dbReference type="Proteomes" id="UP001500742">
    <property type="component" value="Unassembled WGS sequence"/>
</dbReference>
<proteinExistence type="predicted"/>
<reference evidence="3" key="1">
    <citation type="journal article" date="2019" name="Int. J. Syst. Evol. Microbiol.">
        <title>The Global Catalogue of Microorganisms (GCM) 10K type strain sequencing project: providing services to taxonomists for standard genome sequencing and annotation.</title>
        <authorList>
            <consortium name="The Broad Institute Genomics Platform"/>
            <consortium name="The Broad Institute Genome Sequencing Center for Infectious Disease"/>
            <person name="Wu L."/>
            <person name="Ma J."/>
        </authorList>
    </citation>
    <scope>NUCLEOTIDE SEQUENCE [LARGE SCALE GENOMIC DNA]</scope>
    <source>
        <strain evidence="3">JCM 16601</strain>
    </source>
</reference>
<feature type="compositionally biased region" description="Low complexity" evidence="1">
    <location>
        <begin position="132"/>
        <end position="143"/>
    </location>
</feature>
<evidence type="ECO:0000313" key="2">
    <source>
        <dbReference type="EMBL" id="GAA3970973.1"/>
    </source>
</evidence>
<sequence>MFYLKSHVSYLKSQKMVFEEFFKKKRIDLEALQQAEGSLFSEFKEHFEQMGEKSFDHTKKYWFNKLRRRFPISIEIKTERIHIANPLAEQTITESLIEPGTPSKIGFTPKFRATAAAKPAEEKQEEAKAEEPTTPTESATPKPGFKPRFNPAMAKAKPVENTEAPAEKSEAKEGSTDQPVAKPAFKPRFNPGMVKPKSVEEEKPVEPVQPEATVEPAEEAPVPKIGFKPRFNAAMVKPKVVEEEKPVEAVKPEDSAEPTAPTEEAPKLGFKPRFNAKNILPKTDSE</sequence>